<dbReference type="STRING" id="1798382.A3D77_03530"/>
<evidence type="ECO:0000256" key="4">
    <source>
        <dbReference type="ARBA" id="ARBA00022984"/>
    </source>
</evidence>
<dbReference type="CDD" id="cd16913">
    <property type="entry name" value="YkuD_like"/>
    <property type="match status" value="1"/>
</dbReference>
<protein>
    <recommendedName>
        <fullName evidence="9">YkuD domain-containing protein</fullName>
    </recommendedName>
</protein>
<comment type="pathway">
    <text evidence="1">Cell wall biogenesis; peptidoglycan biosynthesis.</text>
</comment>
<dbReference type="GO" id="GO:0009252">
    <property type="term" value="P:peptidoglycan biosynthetic process"/>
    <property type="evidence" value="ECO:0007669"/>
    <property type="project" value="UniProtKB-UniPathway"/>
</dbReference>
<dbReference type="InterPro" id="IPR038063">
    <property type="entry name" value="Transpep_catalytic_dom"/>
</dbReference>
<dbReference type="EMBL" id="MFJL01000033">
    <property type="protein sequence ID" value="OGG13947.1"/>
    <property type="molecule type" value="Genomic_DNA"/>
</dbReference>
<proteinExistence type="predicted"/>
<dbReference type="GO" id="GO:0008360">
    <property type="term" value="P:regulation of cell shape"/>
    <property type="evidence" value="ECO:0007669"/>
    <property type="project" value="UniProtKB-KW"/>
</dbReference>
<dbReference type="Proteomes" id="UP000176923">
    <property type="component" value="Unassembled WGS sequence"/>
</dbReference>
<reference evidence="7 8" key="1">
    <citation type="journal article" date="2016" name="Nat. Commun.">
        <title>Thousands of microbial genomes shed light on interconnected biogeochemical processes in an aquifer system.</title>
        <authorList>
            <person name="Anantharaman K."/>
            <person name="Brown C.T."/>
            <person name="Hug L.A."/>
            <person name="Sharon I."/>
            <person name="Castelle C.J."/>
            <person name="Probst A.J."/>
            <person name="Thomas B.C."/>
            <person name="Singh A."/>
            <person name="Wilkins M.J."/>
            <person name="Karaoz U."/>
            <person name="Brodie E.L."/>
            <person name="Williams K.H."/>
            <person name="Hubbard S.S."/>
            <person name="Banfield J.F."/>
        </authorList>
    </citation>
    <scope>NUCLEOTIDE SEQUENCE [LARGE SCALE GENOMIC DNA]</scope>
</reference>
<feature type="signal peptide" evidence="6">
    <location>
        <begin position="1"/>
        <end position="24"/>
    </location>
</feature>
<evidence type="ECO:0000256" key="1">
    <source>
        <dbReference type="ARBA" id="ARBA00004752"/>
    </source>
</evidence>
<sequence length="197" mass="22266">MLPMKNKLLLFFILLILLVGVSWANDSQPFTQEKIDSDKKSYWLIMSRKSSMEFLYHGVSGDVGNSRLIKIFQVKPGIPGLSPTPLPQLLGRKYWLIIKKESTAHNPETAPYFLTLDIPVTDSWPYGPVPYKECNGQCDWMVPGYFGLHGINGNSSKLSAENLGSSGCVRHTDGDITYLYNLLDPKTEEIRYYIKDA</sequence>
<keyword evidence="5" id="KW-0961">Cell wall biogenesis/degradation</keyword>
<keyword evidence="6" id="KW-0732">Signal</keyword>
<dbReference type="AlphaFoldDB" id="A0A1F5ZPC4"/>
<evidence type="ECO:0000256" key="3">
    <source>
        <dbReference type="ARBA" id="ARBA00022960"/>
    </source>
</evidence>
<dbReference type="GO" id="GO:0071555">
    <property type="term" value="P:cell wall organization"/>
    <property type="evidence" value="ECO:0007669"/>
    <property type="project" value="UniProtKB-KW"/>
</dbReference>
<keyword evidence="3" id="KW-0133">Cell shape</keyword>
<name>A0A1F5ZPC4_9BACT</name>
<keyword evidence="2" id="KW-0808">Transferase</keyword>
<evidence type="ECO:0000313" key="8">
    <source>
        <dbReference type="Proteomes" id="UP000176923"/>
    </source>
</evidence>
<evidence type="ECO:0000256" key="2">
    <source>
        <dbReference type="ARBA" id="ARBA00022679"/>
    </source>
</evidence>
<dbReference type="GO" id="GO:0016740">
    <property type="term" value="F:transferase activity"/>
    <property type="evidence" value="ECO:0007669"/>
    <property type="project" value="UniProtKB-KW"/>
</dbReference>
<feature type="chain" id="PRO_5009522878" description="YkuD domain-containing protein" evidence="6">
    <location>
        <begin position="25"/>
        <end position="197"/>
    </location>
</feature>
<dbReference type="InterPro" id="IPR005490">
    <property type="entry name" value="LD_TPept_cat_dom"/>
</dbReference>
<evidence type="ECO:0008006" key="9">
    <source>
        <dbReference type="Google" id="ProtNLM"/>
    </source>
</evidence>
<comment type="caution">
    <text evidence="7">The sequence shown here is derived from an EMBL/GenBank/DDBJ whole genome shotgun (WGS) entry which is preliminary data.</text>
</comment>
<organism evidence="7 8">
    <name type="scientific">Candidatus Gottesmanbacteria bacterium RIFCSPHIGHO2_02_FULL_39_11</name>
    <dbReference type="NCBI Taxonomy" id="1798382"/>
    <lineage>
        <taxon>Bacteria</taxon>
        <taxon>Candidatus Gottesmaniibacteriota</taxon>
    </lineage>
</organism>
<evidence type="ECO:0000256" key="6">
    <source>
        <dbReference type="SAM" id="SignalP"/>
    </source>
</evidence>
<gene>
    <name evidence="7" type="ORF">A3D77_03530</name>
</gene>
<accession>A0A1F5ZPC4</accession>
<dbReference type="UniPathway" id="UPA00219"/>
<evidence type="ECO:0000256" key="5">
    <source>
        <dbReference type="ARBA" id="ARBA00023316"/>
    </source>
</evidence>
<evidence type="ECO:0000313" key="7">
    <source>
        <dbReference type="EMBL" id="OGG13947.1"/>
    </source>
</evidence>
<dbReference type="Gene3D" id="2.40.440.10">
    <property type="entry name" value="L,D-transpeptidase catalytic domain-like"/>
    <property type="match status" value="1"/>
</dbReference>
<dbReference type="SUPFAM" id="SSF141523">
    <property type="entry name" value="L,D-transpeptidase catalytic domain-like"/>
    <property type="match status" value="1"/>
</dbReference>
<keyword evidence="4" id="KW-0573">Peptidoglycan synthesis</keyword>